<protein>
    <submittedName>
        <fullName evidence="1">Uncharacterized protein</fullName>
    </submittedName>
</protein>
<reference evidence="1 2" key="1">
    <citation type="submission" date="2019-04" db="EMBL/GenBank/DDBJ databases">
        <authorList>
            <person name="Van Vliet M D."/>
        </authorList>
    </citation>
    <scope>NUCLEOTIDE SEQUENCE [LARGE SCALE GENOMIC DNA]</scope>
    <source>
        <strain evidence="1 2">F21</strain>
    </source>
</reference>
<sequence length="56" mass="6223">MVNHASFWANGMAFADISRFARDDNFNLVAVAEVDGARLDRVFNSLQEPTSGSQFE</sequence>
<keyword evidence="2" id="KW-1185">Reference proteome</keyword>
<dbReference type="RefSeq" id="WP_168433064.1">
    <property type="nucleotide sequence ID" value="NZ_CAAHFH010000001.1"/>
</dbReference>
<dbReference type="EMBL" id="CAAHFH010000001">
    <property type="protein sequence ID" value="VGO19324.1"/>
    <property type="molecule type" value="Genomic_DNA"/>
</dbReference>
<dbReference type="Proteomes" id="UP000346198">
    <property type="component" value="Unassembled WGS sequence"/>
</dbReference>
<dbReference type="AlphaFoldDB" id="A0A6C2UJ33"/>
<proteinExistence type="predicted"/>
<name>A0A6C2UJ33_9BACT</name>
<evidence type="ECO:0000313" key="1">
    <source>
        <dbReference type="EMBL" id="VGO19324.1"/>
    </source>
</evidence>
<gene>
    <name evidence="1" type="ORF">SCARR_01382</name>
</gene>
<evidence type="ECO:0000313" key="2">
    <source>
        <dbReference type="Proteomes" id="UP000346198"/>
    </source>
</evidence>
<accession>A0A6C2UJ33</accession>
<organism evidence="1 2">
    <name type="scientific">Pontiella sulfatireligans</name>
    <dbReference type="NCBI Taxonomy" id="2750658"/>
    <lineage>
        <taxon>Bacteria</taxon>
        <taxon>Pseudomonadati</taxon>
        <taxon>Kiritimatiellota</taxon>
        <taxon>Kiritimatiellia</taxon>
        <taxon>Kiritimatiellales</taxon>
        <taxon>Pontiellaceae</taxon>
        <taxon>Pontiella</taxon>
    </lineage>
</organism>